<feature type="transmembrane region" description="Helical" evidence="8">
    <location>
        <begin position="392"/>
        <end position="414"/>
    </location>
</feature>
<feature type="transmembrane region" description="Helical" evidence="8">
    <location>
        <begin position="454"/>
        <end position="475"/>
    </location>
</feature>
<dbReference type="GO" id="GO:0022857">
    <property type="term" value="F:transmembrane transporter activity"/>
    <property type="evidence" value="ECO:0007669"/>
    <property type="project" value="TreeGrafter"/>
</dbReference>
<keyword evidence="11" id="KW-1185">Reference proteome</keyword>
<evidence type="ECO:0000256" key="8">
    <source>
        <dbReference type="SAM" id="Phobius"/>
    </source>
</evidence>
<feature type="transmembrane region" description="Helical" evidence="8">
    <location>
        <begin position="896"/>
        <end position="918"/>
    </location>
</feature>
<feature type="region of interest" description="Disordered" evidence="7">
    <location>
        <begin position="1042"/>
        <end position="1075"/>
    </location>
</feature>
<dbReference type="GO" id="GO:0016020">
    <property type="term" value="C:membrane"/>
    <property type="evidence" value="ECO:0007669"/>
    <property type="project" value="UniProtKB-SubCell"/>
</dbReference>
<comment type="similarity">
    <text evidence="6">Belongs to the dispatched family.</text>
</comment>
<feature type="transmembrane region" description="Helical" evidence="8">
    <location>
        <begin position="866"/>
        <end position="890"/>
    </location>
</feature>
<feature type="compositionally biased region" description="Basic residues" evidence="7">
    <location>
        <begin position="91"/>
        <end position="140"/>
    </location>
</feature>
<evidence type="ECO:0000313" key="11">
    <source>
        <dbReference type="Proteomes" id="UP001162480"/>
    </source>
</evidence>
<accession>A0AA36FDA1</accession>
<dbReference type="InterPro" id="IPR052081">
    <property type="entry name" value="Dispatched_Hh_regulator"/>
</dbReference>
<dbReference type="SUPFAM" id="SSF82866">
    <property type="entry name" value="Multidrug efflux transporter AcrB transmembrane domain"/>
    <property type="match status" value="2"/>
</dbReference>
<dbReference type="AlphaFoldDB" id="A0AA36FDA1"/>
<dbReference type="PANTHER" id="PTHR45951:SF3">
    <property type="entry name" value="PROTEIN DISPATCHED"/>
    <property type="match status" value="1"/>
</dbReference>
<feature type="transmembrane region" description="Helical" evidence="8">
    <location>
        <begin position="12"/>
        <end position="34"/>
    </location>
</feature>
<feature type="transmembrane region" description="Helical" evidence="8">
    <location>
        <begin position="994"/>
        <end position="1013"/>
    </location>
</feature>
<reference evidence="10" key="1">
    <citation type="submission" date="2023-08" db="EMBL/GenBank/DDBJ databases">
        <authorList>
            <person name="Alioto T."/>
            <person name="Alioto T."/>
            <person name="Gomez Garrido J."/>
        </authorList>
    </citation>
    <scope>NUCLEOTIDE SEQUENCE</scope>
</reference>
<feature type="domain" description="SSD" evidence="9">
    <location>
        <begin position="439"/>
        <end position="551"/>
    </location>
</feature>
<comment type="subcellular location">
    <subcellularLocation>
        <location evidence="1">Membrane</location>
        <topology evidence="1">Multi-pass membrane protein</topology>
    </subcellularLocation>
</comment>
<feature type="compositionally biased region" description="Low complexity" evidence="7">
    <location>
        <begin position="141"/>
        <end position="151"/>
    </location>
</feature>
<feature type="transmembrane region" description="Helical" evidence="8">
    <location>
        <begin position="420"/>
        <end position="442"/>
    </location>
</feature>
<dbReference type="Gene3D" id="1.20.1640.10">
    <property type="entry name" value="Multidrug efflux transporter AcrB transmembrane domain"/>
    <property type="match status" value="2"/>
</dbReference>
<feature type="transmembrane region" description="Helical" evidence="8">
    <location>
        <begin position="526"/>
        <end position="545"/>
    </location>
</feature>
<organism evidence="10 11">
    <name type="scientific">Octopus vulgaris</name>
    <name type="common">Common octopus</name>
    <dbReference type="NCBI Taxonomy" id="6645"/>
    <lineage>
        <taxon>Eukaryota</taxon>
        <taxon>Metazoa</taxon>
        <taxon>Spiralia</taxon>
        <taxon>Lophotrochozoa</taxon>
        <taxon>Mollusca</taxon>
        <taxon>Cephalopoda</taxon>
        <taxon>Coleoidea</taxon>
        <taxon>Octopodiformes</taxon>
        <taxon>Octopoda</taxon>
        <taxon>Incirrata</taxon>
        <taxon>Octopodidae</taxon>
        <taxon>Octopus</taxon>
    </lineage>
</organism>
<evidence type="ECO:0000313" key="10">
    <source>
        <dbReference type="EMBL" id="CAI9730478.1"/>
    </source>
</evidence>
<evidence type="ECO:0000256" key="6">
    <source>
        <dbReference type="ARBA" id="ARBA00038046"/>
    </source>
</evidence>
<feature type="region of interest" description="Disordered" evidence="7">
    <location>
        <begin position="83"/>
        <end position="189"/>
    </location>
</feature>
<feature type="transmembrane region" description="Helical" evidence="8">
    <location>
        <begin position="958"/>
        <end position="982"/>
    </location>
</feature>
<dbReference type="InterPro" id="IPR003392">
    <property type="entry name" value="PTHD_SSD"/>
</dbReference>
<gene>
    <name evidence="10" type="ORF">OCTVUL_1B001002</name>
</gene>
<dbReference type="PROSITE" id="PS50156">
    <property type="entry name" value="SSD"/>
    <property type="match status" value="2"/>
</dbReference>
<dbReference type="InterPro" id="IPR000731">
    <property type="entry name" value="SSD"/>
</dbReference>
<name>A0AA36FDA1_OCTVU</name>
<proteinExistence type="inferred from homology"/>
<keyword evidence="5" id="KW-0325">Glycoprotein</keyword>
<dbReference type="GO" id="GO:0007224">
    <property type="term" value="P:smoothened signaling pathway"/>
    <property type="evidence" value="ECO:0007669"/>
    <property type="project" value="TreeGrafter"/>
</dbReference>
<dbReference type="Pfam" id="PF02460">
    <property type="entry name" value="Patched"/>
    <property type="match status" value="1"/>
</dbReference>
<evidence type="ECO:0000256" key="4">
    <source>
        <dbReference type="ARBA" id="ARBA00023136"/>
    </source>
</evidence>
<dbReference type="PANTHER" id="PTHR45951">
    <property type="entry name" value="PROTEIN DISPATCHED-RELATED"/>
    <property type="match status" value="1"/>
</dbReference>
<dbReference type="Proteomes" id="UP001162480">
    <property type="component" value="Chromosome 11"/>
</dbReference>
<feature type="compositionally biased region" description="Basic residues" evidence="7">
    <location>
        <begin position="172"/>
        <end position="188"/>
    </location>
</feature>
<feature type="transmembrane region" description="Helical" evidence="8">
    <location>
        <begin position="604"/>
        <end position="624"/>
    </location>
</feature>
<dbReference type="EMBL" id="OX597824">
    <property type="protein sequence ID" value="CAI9730478.1"/>
    <property type="molecule type" value="Genomic_DNA"/>
</dbReference>
<feature type="transmembrane region" description="Helical" evidence="8">
    <location>
        <begin position="925"/>
        <end position="946"/>
    </location>
</feature>
<feature type="domain" description="SSD" evidence="9">
    <location>
        <begin position="894"/>
        <end position="1019"/>
    </location>
</feature>
<feature type="compositionally biased region" description="Basic residues" evidence="7">
    <location>
        <begin position="155"/>
        <end position="165"/>
    </location>
</feature>
<keyword evidence="2 8" id="KW-0812">Transmembrane</keyword>
<protein>
    <submittedName>
        <fullName evidence="10">Protein dispatched homolog 1-like</fullName>
    </submittedName>
</protein>
<evidence type="ECO:0000256" key="5">
    <source>
        <dbReference type="ARBA" id="ARBA00023180"/>
    </source>
</evidence>
<keyword evidence="4 8" id="KW-0472">Membrane</keyword>
<feature type="transmembrane region" description="Helical" evidence="8">
    <location>
        <begin position="495"/>
        <end position="514"/>
    </location>
</feature>
<evidence type="ECO:0000259" key="9">
    <source>
        <dbReference type="PROSITE" id="PS50156"/>
    </source>
</evidence>
<evidence type="ECO:0000256" key="1">
    <source>
        <dbReference type="ARBA" id="ARBA00004141"/>
    </source>
</evidence>
<dbReference type="PROSITE" id="PS51257">
    <property type="entry name" value="PROKAR_LIPOPROTEIN"/>
    <property type="match status" value="1"/>
</dbReference>
<evidence type="ECO:0000256" key="3">
    <source>
        <dbReference type="ARBA" id="ARBA00022989"/>
    </source>
</evidence>
<evidence type="ECO:0000256" key="7">
    <source>
        <dbReference type="SAM" id="MobiDB-lite"/>
    </source>
</evidence>
<evidence type="ECO:0000256" key="2">
    <source>
        <dbReference type="ARBA" id="ARBA00022692"/>
    </source>
</evidence>
<keyword evidence="3 8" id="KW-1133">Transmembrane helix</keyword>
<sequence length="1075" mass="124399">MELRYSRLLVHHPYAVLTMITVFGTAALLISCFFSKGFDFEQPRAGFETRGTEISNRVIAFGNLQTASETSLSLAPSLDRDKFRFGVQSKPSRKKNSKAKKHRKNNKSKKKKKKKKKRKKKKKKRKRNRNKKRKRKKKKNSMNNSSSSSNNDNKKTKRKRMRKNKGKSEKARMRKQSRKQQKRRRNKIRQLLQNVTTGYFCDDLDEKYARIVFETCEGCTLFSLENIQAMCRLEERVIYSTPLFKYLSIDDSRECRSWSIGNYISLLSNKSSCESLESQDVTLVLDMLQECAEFYRNYSLSSYCYDCVDVPDFCKQHDAVYHILHYLTDFEFTSINPEYLPSLKYAVSFLPIIRNPATDVFFEHIERQNLQEDNVKLIGANFGIKEILFRKYLWSDSVWLIITAVSIFLAIWFYSLSLFITFMTFLAIFWSLVFAYFFYIFVLGIEFFPYMNMVTIMIMVGIGADDTFIYCRIWNRTKAEKTAKDLEEMVITTLRHAVMSMLVSSLTTAAAFLANAISDIIAIRCFSIYVGISVMCNFFFMVTWMPATIVLHENHCSKVHCTGIITKMHFFSCKRLTKGCKFVSIISQKFFKEFLPNQIVKHPYILLLFFGMVGIASAVIVFIYPGVKLPTKEKFQYFSSNHLLEVYDIKLWNHFWFEKAEIDAFPLMPITVVWGIMPKDNGHILNPYDHGTLEFDNEFSLESAAAQTWLMDFCSRVRQQPFYQNIPGYAITNCFFENFRHYMSTPCIGKHRKLQGCCNITEFPYSAELLKRCLEIYIPILMDTPYIGPYYTSYHLPGPRFQDKRMRAFFVEFSSTTPFTYAYEKLYAFYNEINEWVQNEIKAAPPELSRGWFVSYLQFFDLQGSILHGLPIAMALSLSVAGAVIFLTTLNVLLSIYAMFSVIFTILTTVALLILLGWELNILESVVITVAIGMSIDFTLHYSVAYRLSAHSERSARVISSISSIGSAVAMASFTTFIAGLLMLPATVLVFRQFGIFLMIIISSSWLYATFFFQPLLCVLGPTGDFGQFYWPKFRCCLKSSPESEPSSLNEKQDDRNIELNVLKDNGDNTDNPEL</sequence>